<dbReference type="PANTHER" id="PTHR37171">
    <property type="entry name" value="SERINE/THREONINE-PROTEIN KINASE YRZF-RELATED"/>
    <property type="match status" value="1"/>
</dbReference>
<dbReference type="RefSeq" id="WP_121009830.1">
    <property type="nucleotide sequence ID" value="NZ_RCCJ01000001.1"/>
</dbReference>
<keyword evidence="1" id="KW-0418">Kinase</keyword>
<accession>A0A497XQ05</accession>
<reference evidence="1 2" key="1">
    <citation type="submission" date="2018-10" db="EMBL/GenBank/DDBJ databases">
        <title>Genomic Encyclopedia of Archaeal and Bacterial Type Strains, Phase II (KMG-II): from individual species to whole genera.</title>
        <authorList>
            <person name="Goeker M."/>
        </authorList>
    </citation>
    <scope>NUCLEOTIDE SEQUENCE [LARGE SCALE GENOMIC DNA]</scope>
    <source>
        <strain evidence="1 2">DSM 16510</strain>
    </source>
</reference>
<dbReference type="PANTHER" id="PTHR37171:SF1">
    <property type="entry name" value="SERINE_THREONINE-PROTEIN KINASE YRZF-RELATED"/>
    <property type="match status" value="1"/>
</dbReference>
<keyword evidence="1" id="KW-0808">Transferase</keyword>
<dbReference type="Gene3D" id="3.30.200.20">
    <property type="entry name" value="Phosphorylase Kinase, domain 1"/>
    <property type="match status" value="1"/>
</dbReference>
<keyword evidence="2" id="KW-1185">Reference proteome</keyword>
<dbReference type="OrthoDB" id="12921at2"/>
<dbReference type="Proteomes" id="UP000267841">
    <property type="component" value="Unassembled WGS sequence"/>
</dbReference>
<dbReference type="GO" id="GO:0004674">
    <property type="term" value="F:protein serine/threonine kinase activity"/>
    <property type="evidence" value="ECO:0007669"/>
    <property type="project" value="UniProtKB-KW"/>
</dbReference>
<evidence type="ECO:0000313" key="1">
    <source>
        <dbReference type="EMBL" id="RLJ70351.1"/>
    </source>
</evidence>
<dbReference type="InterPro" id="IPR011009">
    <property type="entry name" value="Kinase-like_dom_sf"/>
</dbReference>
<dbReference type="AlphaFoldDB" id="A0A497XQ05"/>
<dbReference type="SUPFAM" id="SSF56112">
    <property type="entry name" value="Protein kinase-like (PK-like)"/>
    <property type="match status" value="1"/>
</dbReference>
<dbReference type="InterPro" id="IPR052396">
    <property type="entry name" value="Meiotic_Drive_Suppr_Kinase"/>
</dbReference>
<comment type="caution">
    <text evidence="1">The sequence shown here is derived from an EMBL/GenBank/DDBJ whole genome shotgun (WGS) entry which is preliminary data.</text>
</comment>
<protein>
    <submittedName>
        <fullName evidence="1">Putative serine/threonine protein kinase</fullName>
    </submittedName>
</protein>
<gene>
    <name evidence="1" type="ORF">BCF55_0620</name>
</gene>
<sequence length="192" mass="22512">MKFEEFRRELKNLEKFAQGWRGVIYTGEWEGRRVSVKVAKSKDVLKAINKEAQILEKLKGIPGFPQILTKGEDFFVYEFIEGKPLGKVDLTPEQEKKVLRTLLTFAYMLDNLGINRDEFAQVYKNALLDNEGKVYLLDFERGKFSKRPSNVPQFLQLLYRKGYLNIDEAVELGRRYMRDREGVFTELMAKLE</sequence>
<name>A0A497XQ05_9AQUI</name>
<organism evidence="1 2">
    <name type="scientific">Hydrogenivirga caldilitoris</name>
    <dbReference type="NCBI Taxonomy" id="246264"/>
    <lineage>
        <taxon>Bacteria</taxon>
        <taxon>Pseudomonadati</taxon>
        <taxon>Aquificota</taxon>
        <taxon>Aquificia</taxon>
        <taxon>Aquificales</taxon>
        <taxon>Aquificaceae</taxon>
        <taxon>Hydrogenivirga</taxon>
    </lineage>
</organism>
<dbReference type="EMBL" id="RCCJ01000001">
    <property type="protein sequence ID" value="RLJ70351.1"/>
    <property type="molecule type" value="Genomic_DNA"/>
</dbReference>
<keyword evidence="1" id="KW-0723">Serine/threonine-protein kinase</keyword>
<evidence type="ECO:0000313" key="2">
    <source>
        <dbReference type="Proteomes" id="UP000267841"/>
    </source>
</evidence>
<proteinExistence type="predicted"/>